<feature type="compositionally biased region" description="Basic and acidic residues" evidence="1">
    <location>
        <begin position="26"/>
        <end position="42"/>
    </location>
</feature>
<gene>
    <name evidence="2" type="ORF">TGAMA5MH_02790</name>
</gene>
<reference evidence="2 3" key="1">
    <citation type="submission" date="2017-02" db="EMBL/GenBank/DDBJ databases">
        <title>Genomes of Trichoderma spp. with biocontrol activity.</title>
        <authorList>
            <person name="Gardiner D."/>
            <person name="Kazan K."/>
            <person name="Vos C."/>
            <person name="Harvey P."/>
        </authorList>
    </citation>
    <scope>NUCLEOTIDE SEQUENCE [LARGE SCALE GENOMIC DNA]</scope>
    <source>
        <strain evidence="2 3">A5MH</strain>
    </source>
</reference>
<evidence type="ECO:0000256" key="1">
    <source>
        <dbReference type="SAM" id="MobiDB-lite"/>
    </source>
</evidence>
<dbReference type="AlphaFoldDB" id="A0A2K0TJA1"/>
<organism evidence="2 3">
    <name type="scientific">Trichoderma gamsii</name>
    <dbReference type="NCBI Taxonomy" id="398673"/>
    <lineage>
        <taxon>Eukaryota</taxon>
        <taxon>Fungi</taxon>
        <taxon>Dikarya</taxon>
        <taxon>Ascomycota</taxon>
        <taxon>Pezizomycotina</taxon>
        <taxon>Sordariomycetes</taxon>
        <taxon>Hypocreomycetidae</taxon>
        <taxon>Hypocreales</taxon>
        <taxon>Hypocreaceae</taxon>
        <taxon>Trichoderma</taxon>
    </lineage>
</organism>
<evidence type="ECO:0000313" key="2">
    <source>
        <dbReference type="EMBL" id="PNP45567.1"/>
    </source>
</evidence>
<name>A0A2K0TJA1_9HYPO</name>
<evidence type="ECO:0000313" key="3">
    <source>
        <dbReference type="Proteomes" id="UP000236546"/>
    </source>
</evidence>
<dbReference type="EMBL" id="MTYH01000024">
    <property type="protein sequence ID" value="PNP45567.1"/>
    <property type="molecule type" value="Genomic_DNA"/>
</dbReference>
<feature type="region of interest" description="Disordered" evidence="1">
    <location>
        <begin position="1"/>
        <end position="70"/>
    </location>
</feature>
<proteinExistence type="predicted"/>
<dbReference type="Proteomes" id="UP000236546">
    <property type="component" value="Unassembled WGS sequence"/>
</dbReference>
<accession>A0A2K0TJA1</accession>
<protein>
    <submittedName>
        <fullName evidence="2">Uncharacterized protein</fullName>
    </submittedName>
</protein>
<comment type="caution">
    <text evidence="2">The sequence shown here is derived from an EMBL/GenBank/DDBJ whole genome shotgun (WGS) entry which is preliminary data.</text>
</comment>
<sequence length="70" mass="8290">METARKLPSGADDSHRTTLTHYGSQETHRDSQETHHSERELQMKLGRRSPTEFQQRYPRPMLKQSMVKRP</sequence>